<comment type="caution">
    <text evidence="4">The sequence shown here is derived from an EMBL/GenBank/DDBJ whole genome shotgun (WGS) entry which is preliminary data.</text>
</comment>
<dbReference type="EMBL" id="BMMS01000005">
    <property type="protein sequence ID" value="GGO84222.1"/>
    <property type="molecule type" value="Genomic_DNA"/>
</dbReference>
<evidence type="ECO:0000256" key="2">
    <source>
        <dbReference type="ARBA" id="ARBA00022840"/>
    </source>
</evidence>
<evidence type="ECO:0000313" key="4">
    <source>
        <dbReference type="EMBL" id="GGO84222.1"/>
    </source>
</evidence>
<dbReference type="InterPro" id="IPR027417">
    <property type="entry name" value="P-loop_NTPase"/>
</dbReference>
<evidence type="ECO:0000259" key="3">
    <source>
        <dbReference type="PROSITE" id="PS50837"/>
    </source>
</evidence>
<dbReference type="GO" id="GO:0005524">
    <property type="term" value="F:ATP binding"/>
    <property type="evidence" value="ECO:0007669"/>
    <property type="project" value="UniProtKB-KW"/>
</dbReference>
<evidence type="ECO:0000256" key="1">
    <source>
        <dbReference type="ARBA" id="ARBA00022741"/>
    </source>
</evidence>
<reference evidence="4" key="2">
    <citation type="submission" date="2020-09" db="EMBL/GenBank/DDBJ databases">
        <authorList>
            <person name="Sun Q."/>
            <person name="Zhou Y."/>
        </authorList>
    </citation>
    <scope>NUCLEOTIDE SEQUENCE</scope>
    <source>
        <strain evidence="4">CGMCC 4.7201</strain>
    </source>
</reference>
<dbReference type="Gene3D" id="3.80.10.10">
    <property type="entry name" value="Ribonuclease Inhibitor"/>
    <property type="match status" value="1"/>
</dbReference>
<dbReference type="Gene3D" id="3.40.50.300">
    <property type="entry name" value="P-loop containing nucleotide triphosphate hydrolases"/>
    <property type="match status" value="1"/>
</dbReference>
<keyword evidence="2 4" id="KW-0067">ATP-binding</keyword>
<dbReference type="SUPFAM" id="SSF52540">
    <property type="entry name" value="P-loop containing nucleoside triphosphate hydrolases"/>
    <property type="match status" value="1"/>
</dbReference>
<dbReference type="PANTHER" id="PTHR46844:SF1">
    <property type="entry name" value="SLR5058 PROTEIN"/>
    <property type="match status" value="1"/>
</dbReference>
<dbReference type="InterPro" id="IPR054547">
    <property type="entry name" value="NNH1"/>
</dbReference>
<reference evidence="4" key="1">
    <citation type="journal article" date="2014" name="Int. J. Syst. Evol. Microbiol.">
        <title>Complete genome sequence of Corynebacterium casei LMG S-19264T (=DSM 44701T), isolated from a smear-ripened cheese.</title>
        <authorList>
            <consortium name="US DOE Joint Genome Institute (JGI-PGF)"/>
            <person name="Walter F."/>
            <person name="Albersmeier A."/>
            <person name="Kalinowski J."/>
            <person name="Ruckert C."/>
        </authorList>
    </citation>
    <scope>NUCLEOTIDE SEQUENCE</scope>
    <source>
        <strain evidence="4">CGMCC 4.7201</strain>
    </source>
</reference>
<protein>
    <submittedName>
        <fullName evidence="4">ATP-binding protein</fullName>
    </submittedName>
</protein>
<sequence>MNAPEWARHLVTRAVAKGQYGHTVTDTEADAVTQVLTAALLTLGTLSVAETDAVDMGPQELSRRVVEALPPDTPNLSDEGTALLVALLDQFCLHVLHGLVNRWEAVPDGLRPQAERIARMVFEEQYRDHVAEAHNRMELFGLDIVRDPMALTLDTAYLAPMAEIGGDSGHGVRAEQALTGEARLLVRGSAGSGKTTLLSWLAVSAARRSLELSTGFGDPVPFLLPVRTIVRHGELPGPDEFLSCVGSPLADRAPDRWAHHLLAEGSGLVLLDGIDEVRPTERARVRRWLEELLSAYPHSSYVVTSRPSAVPEGWLHRAGFGELALLPLDRADIERFVSLWHTAAGVAQPTAHDQARLGEYENALLHSIRARRDLQGLMKNPLMCALICALHRVRVGHLPTQRVQLYDAALSMLLGRRDRERSIAAPEGVRLSEEDQRFLLGHIAYWMLRNGRVEAAGTELLAVLSDALRALPPFSADSREVYQHLLARSGLLRETAVTRVEFVHGPLMQYLAAQRIVEAGDLDLLVDNAHDDWWRECVILAVAYARPWEGRRVLLGLLERARRAVAHAEHVQLVLIAATAMEECAEADPEVRARVEEKAAELVPPQRPEDVHPLAQAGEMILRLFPHPAYVSESEAALMVRTAELIGGDVAQAFIRDFERQRAELARHTSTWNPQRPPAQHLFVASWTDDGASGEAGAAVRSAMEVRSDPDLARLAGAAHVHQLTCRGGITDYGPLRHLPGLRKLTIAGNPGLTGLDALSGCRKLRFLSVSDCPLLDDLSAVAGTDVTFLELAPLPSADRLGGLAGALWLRALHLPTATGAFDLEPLRRTLPRVEIVPGPAPWH</sequence>
<dbReference type="InterPro" id="IPR007111">
    <property type="entry name" value="NACHT_NTPase"/>
</dbReference>
<gene>
    <name evidence="4" type="ORF">GCM10012280_15200</name>
</gene>
<organism evidence="4 5">
    <name type="scientific">Wenjunlia tyrosinilytica</name>
    <dbReference type="NCBI Taxonomy" id="1544741"/>
    <lineage>
        <taxon>Bacteria</taxon>
        <taxon>Bacillati</taxon>
        <taxon>Actinomycetota</taxon>
        <taxon>Actinomycetes</taxon>
        <taxon>Kitasatosporales</taxon>
        <taxon>Streptomycetaceae</taxon>
        <taxon>Wenjunlia</taxon>
    </lineage>
</organism>
<dbReference type="Proteomes" id="UP000641932">
    <property type="component" value="Unassembled WGS sequence"/>
</dbReference>
<keyword evidence="5" id="KW-1185">Reference proteome</keyword>
<accession>A0A917ZJI3</accession>
<feature type="domain" description="NACHT" evidence="3">
    <location>
        <begin position="182"/>
        <end position="518"/>
    </location>
</feature>
<dbReference type="InterPro" id="IPR032675">
    <property type="entry name" value="LRR_dom_sf"/>
</dbReference>
<proteinExistence type="predicted"/>
<dbReference type="SUPFAM" id="SSF52047">
    <property type="entry name" value="RNI-like"/>
    <property type="match status" value="1"/>
</dbReference>
<dbReference type="PANTHER" id="PTHR46844">
    <property type="entry name" value="SLR5058 PROTEIN"/>
    <property type="match status" value="1"/>
</dbReference>
<evidence type="ECO:0000313" key="5">
    <source>
        <dbReference type="Proteomes" id="UP000641932"/>
    </source>
</evidence>
<dbReference type="Pfam" id="PF05729">
    <property type="entry name" value="NACHT"/>
    <property type="match status" value="1"/>
</dbReference>
<dbReference type="AlphaFoldDB" id="A0A917ZJI3"/>
<dbReference type="PROSITE" id="PS50837">
    <property type="entry name" value="NACHT"/>
    <property type="match status" value="1"/>
</dbReference>
<name>A0A917ZJI3_9ACTN</name>
<keyword evidence="1" id="KW-0547">Nucleotide-binding</keyword>
<dbReference type="Pfam" id="PF22733">
    <property type="entry name" value="NNH1"/>
    <property type="match status" value="1"/>
</dbReference>